<gene>
    <name evidence="3" type="ORF">G3I50_04735</name>
</gene>
<name>A0A7K3RQS6_9ACTN</name>
<feature type="non-terminal residue" evidence="3">
    <location>
        <position position="1"/>
    </location>
</feature>
<evidence type="ECO:0000259" key="2">
    <source>
        <dbReference type="Pfam" id="PF00005"/>
    </source>
</evidence>
<protein>
    <submittedName>
        <fullName evidence="3">ATP-binding cassette domain-containing protein</fullName>
    </submittedName>
</protein>
<feature type="region of interest" description="Disordered" evidence="1">
    <location>
        <begin position="55"/>
        <end position="74"/>
    </location>
</feature>
<dbReference type="GO" id="GO:0034040">
    <property type="term" value="F:ATPase-coupled lipid transmembrane transporter activity"/>
    <property type="evidence" value="ECO:0007669"/>
    <property type="project" value="TreeGrafter"/>
</dbReference>
<dbReference type="PANTHER" id="PTHR24221">
    <property type="entry name" value="ATP-BINDING CASSETTE SUB-FAMILY B"/>
    <property type="match status" value="1"/>
</dbReference>
<organism evidence="3 4">
    <name type="scientific">Streptomyces parvus</name>
    <dbReference type="NCBI Taxonomy" id="66428"/>
    <lineage>
        <taxon>Bacteria</taxon>
        <taxon>Bacillati</taxon>
        <taxon>Actinomycetota</taxon>
        <taxon>Actinomycetes</taxon>
        <taxon>Kitasatosporales</taxon>
        <taxon>Streptomycetaceae</taxon>
        <taxon>Streptomyces</taxon>
    </lineage>
</organism>
<keyword evidence="3" id="KW-0067">ATP-binding</keyword>
<accession>A0A7K3RQS6</accession>
<proteinExistence type="predicted"/>
<feature type="non-terminal residue" evidence="3">
    <location>
        <position position="211"/>
    </location>
</feature>
<dbReference type="PANTHER" id="PTHR24221:SF654">
    <property type="entry name" value="ATP-BINDING CASSETTE SUB-FAMILY B MEMBER 6"/>
    <property type="match status" value="1"/>
</dbReference>
<dbReference type="InterPro" id="IPR027417">
    <property type="entry name" value="P-loop_NTPase"/>
</dbReference>
<dbReference type="SUPFAM" id="SSF52540">
    <property type="entry name" value="P-loop containing nucleoside triphosphate hydrolases"/>
    <property type="match status" value="1"/>
</dbReference>
<evidence type="ECO:0000256" key="1">
    <source>
        <dbReference type="SAM" id="MobiDB-lite"/>
    </source>
</evidence>
<dbReference type="RefSeq" id="WP_164200052.1">
    <property type="nucleotide sequence ID" value="NZ_JAAGMP010000245.1"/>
</dbReference>
<dbReference type="Proteomes" id="UP000469670">
    <property type="component" value="Unassembled WGS sequence"/>
</dbReference>
<feature type="domain" description="ABC transporter" evidence="2">
    <location>
        <begin position="88"/>
        <end position="211"/>
    </location>
</feature>
<dbReference type="GO" id="GO:0016887">
    <property type="term" value="F:ATP hydrolysis activity"/>
    <property type="evidence" value="ECO:0007669"/>
    <property type="project" value="InterPro"/>
</dbReference>
<dbReference type="InterPro" id="IPR039421">
    <property type="entry name" value="Type_1_exporter"/>
</dbReference>
<evidence type="ECO:0000313" key="3">
    <source>
        <dbReference type="EMBL" id="NEC17571.1"/>
    </source>
</evidence>
<keyword evidence="3" id="KW-0547">Nucleotide-binding</keyword>
<dbReference type="Gene3D" id="3.40.50.300">
    <property type="entry name" value="P-loop containing nucleotide triphosphate hydrolases"/>
    <property type="match status" value="1"/>
</dbReference>
<sequence>NDGRLSGVALAVVVLTPLAAFEAVAGLPLAVQYRQRVARSAERVFEVLDAPVPVQEPRTPAEEPGSPFPLEARGLSARYPGSGHDALASLDLTLTPGRRIAVVGPSGSGKTTLAQVLLRFLDASSGTYRLGGVEASALESDTVRRSVGLCAQDAHVFDSTIRENLRLARPGATDAELGDALSRARLLDWVRALPEGLDTAVGEHGARLSGG</sequence>
<comment type="caution">
    <text evidence="3">The sequence shown here is derived from an EMBL/GenBank/DDBJ whole genome shotgun (WGS) entry which is preliminary data.</text>
</comment>
<dbReference type="AlphaFoldDB" id="A0A7K3RQS6"/>
<reference evidence="3 4" key="1">
    <citation type="submission" date="2020-01" db="EMBL/GenBank/DDBJ databases">
        <title>Insect and environment-associated Actinomycetes.</title>
        <authorList>
            <person name="Currrie C."/>
            <person name="Chevrette M."/>
            <person name="Carlson C."/>
            <person name="Stubbendieck R."/>
            <person name="Wendt-Pienkowski E."/>
        </authorList>
    </citation>
    <scope>NUCLEOTIDE SEQUENCE [LARGE SCALE GENOMIC DNA]</scope>
    <source>
        <strain evidence="3 4">SID7590</strain>
    </source>
</reference>
<dbReference type="GO" id="GO:0005524">
    <property type="term" value="F:ATP binding"/>
    <property type="evidence" value="ECO:0007669"/>
    <property type="project" value="UniProtKB-KW"/>
</dbReference>
<dbReference type="Pfam" id="PF00005">
    <property type="entry name" value="ABC_tran"/>
    <property type="match status" value="1"/>
</dbReference>
<dbReference type="InterPro" id="IPR003439">
    <property type="entry name" value="ABC_transporter-like_ATP-bd"/>
</dbReference>
<dbReference type="EMBL" id="JAAGMP010000245">
    <property type="protein sequence ID" value="NEC17571.1"/>
    <property type="molecule type" value="Genomic_DNA"/>
</dbReference>
<evidence type="ECO:0000313" key="4">
    <source>
        <dbReference type="Proteomes" id="UP000469670"/>
    </source>
</evidence>